<evidence type="ECO:0000313" key="3">
    <source>
        <dbReference type="Proteomes" id="UP000219048"/>
    </source>
</evidence>
<dbReference type="Gene3D" id="2.120.10.30">
    <property type="entry name" value="TolB, C-terminal domain"/>
    <property type="match status" value="1"/>
</dbReference>
<reference evidence="3" key="1">
    <citation type="submission" date="2017-09" db="EMBL/GenBank/DDBJ databases">
        <authorList>
            <person name="Varghese N."/>
            <person name="Submissions S."/>
        </authorList>
    </citation>
    <scope>NUCLEOTIDE SEQUENCE [LARGE SCALE GENOMIC DNA]</scope>
    <source>
        <strain evidence="3">DSM 25885</strain>
    </source>
</reference>
<proteinExistence type="predicted"/>
<gene>
    <name evidence="2" type="ORF">SAMN06265377_0831</name>
</gene>
<dbReference type="RefSeq" id="WP_097044491.1">
    <property type="nucleotide sequence ID" value="NZ_OBEH01000001.1"/>
</dbReference>
<dbReference type="AlphaFoldDB" id="A0A285MDA5"/>
<dbReference type="SUPFAM" id="SSF75011">
    <property type="entry name" value="3-carboxy-cis,cis-mucoante lactonizing enzyme"/>
    <property type="match status" value="1"/>
</dbReference>
<accession>A0A285MDA5</accession>
<sequence length="428" mass="48612">MRTLLWLFIFISSVLKAQSVSLDFEKDLIPEGIAMHLPSKKVYINSLVHNKIVRCNLDGSDPEDFISNNQYGYLAGFGMTIKGDTLYALGNSLPKINNKSILLLLDIPSGKLIKSYPLNIPDFIYLNDIAIGSHGDIYITDSESNNIYTVNKSKDELEVFFSNDEIKHSNGIAISPDDKFLYFASYTSGIRILDIATKKLVNQPNNHKGIDGMKFYNNGLVAIVNSRRDATLNGIYRFHLDKNNTEIVEKEKLQNFPRLSDIPTTFDLHGDTMYFVSDSQLDLLNQETNEIKDIAKLENYQLLISNLAGNDKNDEKSTVMSKRYCTEIGRFDLLFDDDEIAGAYFLKHKNVLGGIWGKLKGNVMTGRWHDADGEGDIIITFTDDFLFFAADYKADDEPNKWYKDTWHGALRPNDNTSFEFNGKTFRCE</sequence>
<feature type="chain" id="PRO_5012786679" evidence="1">
    <location>
        <begin position="18"/>
        <end position="428"/>
    </location>
</feature>
<keyword evidence="3" id="KW-1185">Reference proteome</keyword>
<dbReference type="EMBL" id="OBEH01000001">
    <property type="protein sequence ID" value="SNY95165.1"/>
    <property type="molecule type" value="Genomic_DNA"/>
</dbReference>
<evidence type="ECO:0000313" key="2">
    <source>
        <dbReference type="EMBL" id="SNY95165.1"/>
    </source>
</evidence>
<dbReference type="Proteomes" id="UP000219048">
    <property type="component" value="Unassembled WGS sequence"/>
</dbReference>
<dbReference type="OrthoDB" id="8584394at2"/>
<protein>
    <submittedName>
        <fullName evidence="2">Sugar lactone lactonase YvrE</fullName>
    </submittedName>
</protein>
<evidence type="ECO:0000256" key="1">
    <source>
        <dbReference type="SAM" id="SignalP"/>
    </source>
</evidence>
<feature type="signal peptide" evidence="1">
    <location>
        <begin position="1"/>
        <end position="17"/>
    </location>
</feature>
<name>A0A285MDA5_9FLAO</name>
<dbReference type="InterPro" id="IPR011042">
    <property type="entry name" value="6-blade_b-propeller_TolB-like"/>
</dbReference>
<organism evidence="2 3">
    <name type="scientific">Flagellimonas pacifica</name>
    <dbReference type="NCBI Taxonomy" id="1247520"/>
    <lineage>
        <taxon>Bacteria</taxon>
        <taxon>Pseudomonadati</taxon>
        <taxon>Bacteroidota</taxon>
        <taxon>Flavobacteriia</taxon>
        <taxon>Flavobacteriales</taxon>
        <taxon>Flavobacteriaceae</taxon>
        <taxon>Flagellimonas</taxon>
    </lineage>
</organism>
<keyword evidence="1" id="KW-0732">Signal</keyword>